<comment type="caution">
    <text evidence="7">The sequence shown here is derived from an EMBL/GenBank/DDBJ whole genome shotgun (WGS) entry which is preliminary data.</text>
</comment>
<evidence type="ECO:0000313" key="8">
    <source>
        <dbReference type="Proteomes" id="UP000693970"/>
    </source>
</evidence>
<feature type="region of interest" description="Disordered" evidence="5">
    <location>
        <begin position="713"/>
        <end position="744"/>
    </location>
</feature>
<gene>
    <name evidence="7" type="ORF">IV203_033118</name>
</gene>
<evidence type="ECO:0000259" key="6">
    <source>
        <dbReference type="Pfam" id="PF15469"/>
    </source>
</evidence>
<dbReference type="Pfam" id="PF15469">
    <property type="entry name" value="Sec5"/>
    <property type="match status" value="1"/>
</dbReference>
<proteinExistence type="inferred from homology"/>
<evidence type="ECO:0000313" key="7">
    <source>
        <dbReference type="EMBL" id="KAG7345587.1"/>
    </source>
</evidence>
<feature type="coiled-coil region" evidence="4">
    <location>
        <begin position="335"/>
        <end position="395"/>
    </location>
</feature>
<sequence>MADEDAADRASQEIKALLRRLDPKDSSHKDRIRRLNKFRNFVTGESGGGTPEFYDDDIPLLLLGSAAPTALLGDHADLFEDNANQIYGLLQACGTPSVEHDHMLKRSARHAMNLLKFLVCDFVEDGQGAGELNLFAQGFCSFPVDKYRYMSLDLHLIGDQRGGAKEDACSVMVLLLTKHMAEDGETPSPLAKEDLLASQQAHKAFDLWVQQHATKQQRDLIKANAEKRKEEIAKRDDTLGGGGDGLSNDEDDMDGSDKDEADGYDEDDALAGLKRRKKTAKKEMLEATQAGELEEINGPAMRWEDSQLYREQRARFAAHQRMQEGGEYHDTVRDSQEAAAEMAEREEEKSKLLRRDPLGLKDADFDLRMLETNQVDFLEQALLELQEELRKAEAGGEDDQALRAKKESLEMILDSIVGVAGADAHLANTGKSILPTNPNFDPILFLTLVHRRATYEELVSSMNRLSTDTQNQVKQLQDMVRENFALFLRCADGIDTFNEKTISQSGPGLVDRLNRLDALAESCAHQAKKSFKPLLDNANEVRKVQSALAVLRRVEAVLQAPYLMRQHVENGRFSAALKAYRRVQVIDESCNIEILIHVKNQAAECAREARRELEGRLAQEGITVSGLLDSIRDLGELLEFDIPNDPKEAEKVAGSRYRAASMKAVGTFVIGGTTINVREYPPALACLLLQAAHFTFLVNSTIEEADNTTQRIFEGESLSSQGKLDSDLKSGVGDDKKQPGGNNNQWKYDVLEARSLATIKAVEIVSKWFPRLLEVAIAAREDEKRRAARASARGTSGKEIQLTPFEVFLSSISPSVSKLIEHAAFCGLGSAPRGSGMEIKMTFGKKSPEKLRVLLKSPLPPSQSSRVGKELAAMVEVLGQSSITLNQLKPLPGEPTRGNIYTMSPLDEIRTLGEQSVMTIERRRCIYAFDICARGCSSRATGSGKFDADALLACLRTLSDELTRPELCASEVEKGCELVIRKCCDGLASYVRDRGDSSRLNAVAECADVLQDRMTDVVREIGYLTNNAEAVEEVMMEDIMGLEGAMFDEFLESIRSSATSCCRMGWLDQKTDLSKEISNDSPVIGFPPYLSASLLAIVRVRAQVEQTLGLKIRRSEGQSYQHIAMATVAEGVAEGICEQIQQRKMTLKVRQADRLANEMQFLLNTLRNYIQPESRSLLEQTRRMLCSKAGRGAGIQGDGPDGLAALEELERLGRVYVLCLGQ</sequence>
<dbReference type="GO" id="GO:0006893">
    <property type="term" value="P:Golgi to plasma membrane transport"/>
    <property type="evidence" value="ECO:0007669"/>
    <property type="project" value="InterPro"/>
</dbReference>
<feature type="domain" description="Exocyst complex component EXOC2/Sec5 N-terminal" evidence="6">
    <location>
        <begin position="428"/>
        <end position="638"/>
    </location>
</feature>
<reference evidence="7" key="2">
    <citation type="submission" date="2021-04" db="EMBL/GenBank/DDBJ databases">
        <authorList>
            <person name="Podell S."/>
        </authorList>
    </citation>
    <scope>NUCLEOTIDE SEQUENCE</scope>
    <source>
        <strain evidence="7">Hildebrandi</strain>
    </source>
</reference>
<keyword evidence="4" id="KW-0175">Coiled coil</keyword>
<dbReference type="EMBL" id="JAGRRH010000022">
    <property type="protein sequence ID" value="KAG7345587.1"/>
    <property type="molecule type" value="Genomic_DNA"/>
</dbReference>
<evidence type="ECO:0000256" key="3">
    <source>
        <dbReference type="ARBA" id="ARBA00022483"/>
    </source>
</evidence>
<feature type="compositionally biased region" description="Polar residues" evidence="5">
    <location>
        <begin position="713"/>
        <end position="723"/>
    </location>
</feature>
<feature type="compositionally biased region" description="Basic and acidic residues" evidence="5">
    <location>
        <begin position="226"/>
        <end position="238"/>
    </location>
</feature>
<organism evidence="7 8">
    <name type="scientific">Nitzschia inconspicua</name>
    <dbReference type="NCBI Taxonomy" id="303405"/>
    <lineage>
        <taxon>Eukaryota</taxon>
        <taxon>Sar</taxon>
        <taxon>Stramenopiles</taxon>
        <taxon>Ochrophyta</taxon>
        <taxon>Bacillariophyta</taxon>
        <taxon>Bacillariophyceae</taxon>
        <taxon>Bacillariophycidae</taxon>
        <taxon>Bacillariales</taxon>
        <taxon>Bacillariaceae</taxon>
        <taxon>Nitzschia</taxon>
    </lineage>
</organism>
<feature type="compositionally biased region" description="Acidic residues" evidence="5">
    <location>
        <begin position="247"/>
        <end position="269"/>
    </location>
</feature>
<keyword evidence="8" id="KW-1185">Reference proteome</keyword>
<dbReference type="Proteomes" id="UP000693970">
    <property type="component" value="Unassembled WGS sequence"/>
</dbReference>
<dbReference type="InterPro" id="IPR039481">
    <property type="entry name" value="EXOC2/Sec5_N_dom"/>
</dbReference>
<dbReference type="AlphaFoldDB" id="A0A9K3KKY5"/>
<evidence type="ECO:0000256" key="1">
    <source>
        <dbReference type="ARBA" id="ARBA00010578"/>
    </source>
</evidence>
<reference evidence="7" key="1">
    <citation type="journal article" date="2021" name="Sci. Rep.">
        <title>Diploid genomic architecture of Nitzschia inconspicua, an elite biomass production diatom.</title>
        <authorList>
            <person name="Oliver A."/>
            <person name="Podell S."/>
            <person name="Pinowska A."/>
            <person name="Traller J.C."/>
            <person name="Smith S.R."/>
            <person name="McClure R."/>
            <person name="Beliaev A."/>
            <person name="Bohutskyi P."/>
            <person name="Hill E.A."/>
            <person name="Rabines A."/>
            <person name="Zheng H."/>
            <person name="Allen L.Z."/>
            <person name="Kuo A."/>
            <person name="Grigoriev I.V."/>
            <person name="Allen A.E."/>
            <person name="Hazlebeck D."/>
            <person name="Allen E.E."/>
        </authorList>
    </citation>
    <scope>NUCLEOTIDE SEQUENCE</scope>
    <source>
        <strain evidence="7">Hildebrandi</strain>
    </source>
</reference>
<evidence type="ECO:0000256" key="5">
    <source>
        <dbReference type="SAM" id="MobiDB-lite"/>
    </source>
</evidence>
<evidence type="ECO:0000256" key="2">
    <source>
        <dbReference type="ARBA" id="ARBA00022448"/>
    </source>
</evidence>
<dbReference type="OrthoDB" id="26242at2759"/>
<feature type="region of interest" description="Disordered" evidence="5">
    <location>
        <begin position="226"/>
        <end position="270"/>
    </location>
</feature>
<comment type="similarity">
    <text evidence="1">Belongs to the SEC5 family.</text>
</comment>
<dbReference type="PANTHER" id="PTHR13043:SF1">
    <property type="entry name" value="EXOCYST COMPLEX COMPONENT 2"/>
    <property type="match status" value="1"/>
</dbReference>
<dbReference type="PANTHER" id="PTHR13043">
    <property type="entry name" value="EXOCYST COMPLEX COMPONENT SEC5"/>
    <property type="match status" value="1"/>
</dbReference>
<keyword evidence="2" id="KW-0813">Transport</keyword>
<protein>
    <submittedName>
        <fullName evidence="7">Exocyst complex component Sec5</fullName>
    </submittedName>
</protein>
<dbReference type="GO" id="GO:0000145">
    <property type="term" value="C:exocyst"/>
    <property type="evidence" value="ECO:0007669"/>
    <property type="project" value="InterPro"/>
</dbReference>
<feature type="compositionally biased region" description="Basic and acidic residues" evidence="5">
    <location>
        <begin position="724"/>
        <end position="738"/>
    </location>
</feature>
<name>A0A9K3KKY5_9STRA</name>
<keyword evidence="3" id="KW-0268">Exocytosis</keyword>
<evidence type="ECO:0000256" key="4">
    <source>
        <dbReference type="SAM" id="Coils"/>
    </source>
</evidence>
<dbReference type="GO" id="GO:0006887">
    <property type="term" value="P:exocytosis"/>
    <property type="evidence" value="ECO:0007669"/>
    <property type="project" value="UniProtKB-KW"/>
</dbReference>
<accession>A0A9K3KKY5</accession>
<dbReference type="InterPro" id="IPR029175">
    <property type="entry name" value="EXOC2/Sec5"/>
</dbReference>